<evidence type="ECO:0000313" key="9">
    <source>
        <dbReference type="Proteomes" id="UP000316612"/>
    </source>
</evidence>
<feature type="binding site" evidence="7">
    <location>
        <position position="160"/>
    </location>
    <ligand>
        <name>substrate</name>
    </ligand>
</feature>
<keyword evidence="9" id="KW-1185">Reference proteome</keyword>
<feature type="binding site" evidence="7">
    <location>
        <position position="243"/>
    </location>
    <ligand>
        <name>substrate</name>
    </ligand>
</feature>
<gene>
    <name evidence="8" type="primary">glsA_2</name>
    <name evidence="7" type="synonym">glsA</name>
    <name evidence="8" type="ORF">AUR04nite_06170</name>
</gene>
<dbReference type="GO" id="GO:0006537">
    <property type="term" value="P:glutamate biosynthetic process"/>
    <property type="evidence" value="ECO:0007669"/>
    <property type="project" value="TreeGrafter"/>
</dbReference>
<dbReference type="FunFam" id="3.40.710.10:FF:000005">
    <property type="entry name" value="Glutaminase"/>
    <property type="match status" value="1"/>
</dbReference>
<dbReference type="GO" id="GO:0006543">
    <property type="term" value="P:L-glutamine catabolic process"/>
    <property type="evidence" value="ECO:0007669"/>
    <property type="project" value="TreeGrafter"/>
</dbReference>
<dbReference type="NCBIfam" id="NF002134">
    <property type="entry name" value="PRK00971.1-4"/>
    <property type="match status" value="1"/>
</dbReference>
<comment type="catalytic activity">
    <reaction evidence="5 7">
        <text>L-glutamine + H2O = L-glutamate + NH4(+)</text>
        <dbReference type="Rhea" id="RHEA:15889"/>
        <dbReference type="ChEBI" id="CHEBI:15377"/>
        <dbReference type="ChEBI" id="CHEBI:28938"/>
        <dbReference type="ChEBI" id="CHEBI:29985"/>
        <dbReference type="ChEBI" id="CHEBI:58359"/>
        <dbReference type="EC" id="3.5.1.2"/>
    </reaction>
</comment>
<evidence type="ECO:0000256" key="5">
    <source>
        <dbReference type="ARBA" id="ARBA00049534"/>
    </source>
</evidence>
<dbReference type="InterPro" id="IPR036513">
    <property type="entry name" value="STAS_dom_sf"/>
</dbReference>
<dbReference type="HAMAP" id="MF_00313">
    <property type="entry name" value="Glutaminase"/>
    <property type="match status" value="1"/>
</dbReference>
<reference evidence="8 9" key="1">
    <citation type="submission" date="2019-06" db="EMBL/GenBank/DDBJ databases">
        <title>Whole genome shotgun sequence of Glutamicibacter uratoxydans NBRC 15515.</title>
        <authorList>
            <person name="Hosoyama A."/>
            <person name="Uohara A."/>
            <person name="Ohji S."/>
            <person name="Ichikawa N."/>
        </authorList>
    </citation>
    <scope>NUCLEOTIDE SEQUENCE [LARGE SCALE GENOMIC DNA]</scope>
    <source>
        <strain evidence="8 9">NBRC 15515</strain>
    </source>
</reference>
<comment type="similarity">
    <text evidence="1 7">Belongs to the glutaminase family.</text>
</comment>
<keyword evidence="7" id="KW-0007">Acetylation</keyword>
<dbReference type="PANTHER" id="PTHR12544:SF29">
    <property type="entry name" value="GLUTAMINASE"/>
    <property type="match status" value="1"/>
</dbReference>
<accession>A0A4Y4DN49</accession>
<name>A0A4Y4DN49_GLUUR</name>
<feature type="binding site" evidence="7">
    <location>
        <position position="167"/>
    </location>
    <ligand>
        <name>substrate</name>
    </ligand>
</feature>
<evidence type="ECO:0000256" key="7">
    <source>
        <dbReference type="HAMAP-Rule" id="MF_00313"/>
    </source>
</evidence>
<dbReference type="PANTHER" id="PTHR12544">
    <property type="entry name" value="GLUTAMINASE"/>
    <property type="match status" value="1"/>
</dbReference>
<protein>
    <recommendedName>
        <fullName evidence="6 7">Glutaminase</fullName>
        <ecNumber evidence="3 7">3.5.1.2</ecNumber>
    </recommendedName>
</protein>
<proteinExistence type="inferred from homology"/>
<dbReference type="Proteomes" id="UP000316612">
    <property type="component" value="Unassembled WGS sequence"/>
</dbReference>
<feature type="binding site" evidence="7">
    <location>
        <position position="191"/>
    </location>
    <ligand>
        <name>substrate</name>
    </ligand>
</feature>
<dbReference type="NCBIfam" id="TIGR03814">
    <property type="entry name" value="Gln_ase"/>
    <property type="match status" value="1"/>
</dbReference>
<dbReference type="GO" id="GO:0004359">
    <property type="term" value="F:glutaminase activity"/>
    <property type="evidence" value="ECO:0007669"/>
    <property type="project" value="UniProtKB-UniRule"/>
</dbReference>
<comment type="subunit">
    <text evidence="2 7">Homotetramer.</text>
</comment>
<dbReference type="AlphaFoldDB" id="A0A4Y4DN49"/>
<evidence type="ECO:0000256" key="6">
    <source>
        <dbReference type="ARBA" id="ARBA00070405"/>
    </source>
</evidence>
<dbReference type="Pfam" id="PF04960">
    <property type="entry name" value="Glutaminase"/>
    <property type="match status" value="1"/>
</dbReference>
<dbReference type="InterPro" id="IPR015868">
    <property type="entry name" value="Glutaminase"/>
</dbReference>
<sequence>MQTPIPDYLDEVLDTLRDDDSGATADYIPELANANPDQFALSVTTATGGTYSAGDTDAEFSIQSISKPFAYAAAIMDRGLDRVLESIGVEPSGEAFNELSLDPETNRPKNSMINAGAIAAHGLLLGEHADPEERVDRVLTLFSKLAGRQLRIDDKVFQSELETADHNLAMAHMLKKYRILTDDPHEVVTGYTRQCSILVTVEDLSMMAATLANGGVQPRSRERILDADTSRQVMSVMAVAGMYDGAGDWLTRVGIPAKSGVAGGLVGVLPDQVGIGAFSPRLDKHGNSQRAKRAFERLSKDMGMHLFTPSNGRLDVVDVKLETLKETFTLQGNVHFTTAAELLDLMEKSTARNAALLDVSSVNSFTDVARRMALEGLRRLKLDGREVLLHDPWQMLGRVNSDDWDYQKTQ</sequence>
<keyword evidence="4 7" id="KW-0378">Hydrolase</keyword>
<evidence type="ECO:0000256" key="3">
    <source>
        <dbReference type="ARBA" id="ARBA00012918"/>
    </source>
</evidence>
<comment type="caution">
    <text evidence="8">The sequence shown here is derived from an EMBL/GenBank/DDBJ whole genome shotgun (WGS) entry which is preliminary data.</text>
</comment>
<feature type="binding site" evidence="7">
    <location>
        <position position="261"/>
    </location>
    <ligand>
        <name>substrate</name>
    </ligand>
</feature>
<dbReference type="InterPro" id="IPR012338">
    <property type="entry name" value="Beta-lactam/transpept-like"/>
</dbReference>
<evidence type="ECO:0000256" key="2">
    <source>
        <dbReference type="ARBA" id="ARBA00011881"/>
    </source>
</evidence>
<dbReference type="EMBL" id="BJNY01000002">
    <property type="protein sequence ID" value="GED05085.1"/>
    <property type="molecule type" value="Genomic_DNA"/>
</dbReference>
<dbReference type="Gene3D" id="3.40.710.10">
    <property type="entry name" value="DD-peptidase/beta-lactamase superfamily"/>
    <property type="match status" value="1"/>
</dbReference>
<dbReference type="EC" id="3.5.1.2" evidence="3 7"/>
<evidence type="ECO:0000256" key="1">
    <source>
        <dbReference type="ARBA" id="ARBA00011076"/>
    </source>
</evidence>
<dbReference type="SUPFAM" id="SSF56601">
    <property type="entry name" value="beta-lactamase/transpeptidase-like"/>
    <property type="match status" value="1"/>
</dbReference>
<evidence type="ECO:0000256" key="4">
    <source>
        <dbReference type="ARBA" id="ARBA00022801"/>
    </source>
</evidence>
<dbReference type="Gene3D" id="3.30.750.24">
    <property type="entry name" value="STAS domain"/>
    <property type="match status" value="1"/>
</dbReference>
<dbReference type="OrthoDB" id="9788822at2"/>
<feature type="binding site" evidence="7">
    <location>
        <position position="64"/>
    </location>
    <ligand>
        <name>substrate</name>
    </ligand>
</feature>
<evidence type="ECO:0000313" key="8">
    <source>
        <dbReference type="EMBL" id="GED05085.1"/>
    </source>
</evidence>
<organism evidence="8 9">
    <name type="scientific">Glutamicibacter uratoxydans</name>
    <name type="common">Arthrobacter uratoxydans</name>
    <dbReference type="NCBI Taxonomy" id="43667"/>
    <lineage>
        <taxon>Bacteria</taxon>
        <taxon>Bacillati</taxon>
        <taxon>Actinomycetota</taxon>
        <taxon>Actinomycetes</taxon>
        <taxon>Micrococcales</taxon>
        <taxon>Micrococcaceae</taxon>
        <taxon>Glutamicibacter</taxon>
    </lineage>
</organism>
<dbReference type="RefSeq" id="WP_141361793.1">
    <property type="nucleotide sequence ID" value="NZ_BAAAJL010000003.1"/>
</dbReference>
<feature type="binding site" evidence="7">
    <location>
        <position position="114"/>
    </location>
    <ligand>
        <name>substrate</name>
    </ligand>
</feature>